<keyword evidence="2" id="KW-1185">Reference proteome</keyword>
<dbReference type="Proteomes" id="UP000789396">
    <property type="component" value="Unassembled WGS sequence"/>
</dbReference>
<name>A0A9N9PIQ9_9GLOM</name>
<accession>A0A9N9PIQ9</accession>
<dbReference type="AlphaFoldDB" id="A0A9N9PIQ9"/>
<reference evidence="1" key="1">
    <citation type="submission" date="2021-06" db="EMBL/GenBank/DDBJ databases">
        <authorList>
            <person name="Kallberg Y."/>
            <person name="Tangrot J."/>
            <person name="Rosling A."/>
        </authorList>
    </citation>
    <scope>NUCLEOTIDE SEQUENCE</scope>
    <source>
        <strain evidence="1">IN212</strain>
    </source>
</reference>
<feature type="non-terminal residue" evidence="1">
    <location>
        <position position="43"/>
    </location>
</feature>
<comment type="caution">
    <text evidence="1">The sequence shown here is derived from an EMBL/GenBank/DDBJ whole genome shotgun (WGS) entry which is preliminary data.</text>
</comment>
<dbReference type="EMBL" id="CAJVPZ010098919">
    <property type="protein sequence ID" value="CAG8820358.1"/>
    <property type="molecule type" value="Genomic_DNA"/>
</dbReference>
<sequence>LQEAHIYLPHNSLILPNHTQLNFNTIKHYLNIPLKSNHPKTSL</sequence>
<gene>
    <name evidence="1" type="ORF">RFULGI_LOCUS19589</name>
</gene>
<evidence type="ECO:0000313" key="1">
    <source>
        <dbReference type="EMBL" id="CAG8820358.1"/>
    </source>
</evidence>
<protein>
    <submittedName>
        <fullName evidence="1">17000_t:CDS:1</fullName>
    </submittedName>
</protein>
<feature type="non-terminal residue" evidence="1">
    <location>
        <position position="1"/>
    </location>
</feature>
<evidence type="ECO:0000313" key="2">
    <source>
        <dbReference type="Proteomes" id="UP000789396"/>
    </source>
</evidence>
<proteinExistence type="predicted"/>
<organism evidence="1 2">
    <name type="scientific">Racocetra fulgida</name>
    <dbReference type="NCBI Taxonomy" id="60492"/>
    <lineage>
        <taxon>Eukaryota</taxon>
        <taxon>Fungi</taxon>
        <taxon>Fungi incertae sedis</taxon>
        <taxon>Mucoromycota</taxon>
        <taxon>Glomeromycotina</taxon>
        <taxon>Glomeromycetes</taxon>
        <taxon>Diversisporales</taxon>
        <taxon>Gigasporaceae</taxon>
        <taxon>Racocetra</taxon>
    </lineage>
</organism>